<protein>
    <submittedName>
        <fullName evidence="2">Uncharacterized protein</fullName>
    </submittedName>
</protein>
<comment type="caution">
    <text evidence="2">The sequence shown here is derived from an EMBL/GenBank/DDBJ whole genome shotgun (WGS) entry which is preliminary data.</text>
</comment>
<gene>
    <name evidence="2" type="ORF">Daus18300_003898</name>
</gene>
<organism evidence="2 3">
    <name type="scientific">Diaporthe australafricana</name>
    <dbReference type="NCBI Taxonomy" id="127596"/>
    <lineage>
        <taxon>Eukaryota</taxon>
        <taxon>Fungi</taxon>
        <taxon>Dikarya</taxon>
        <taxon>Ascomycota</taxon>
        <taxon>Pezizomycotina</taxon>
        <taxon>Sordariomycetes</taxon>
        <taxon>Sordariomycetidae</taxon>
        <taxon>Diaporthales</taxon>
        <taxon>Diaporthaceae</taxon>
        <taxon>Diaporthe</taxon>
    </lineage>
</organism>
<evidence type="ECO:0000256" key="1">
    <source>
        <dbReference type="SAM" id="MobiDB-lite"/>
    </source>
</evidence>
<feature type="compositionally biased region" description="Basic and acidic residues" evidence="1">
    <location>
        <begin position="153"/>
        <end position="165"/>
    </location>
</feature>
<keyword evidence="3" id="KW-1185">Reference proteome</keyword>
<proteinExistence type="predicted"/>
<dbReference type="EMBL" id="JAWRVE010000025">
    <property type="protein sequence ID" value="KAL1873535.1"/>
    <property type="molecule type" value="Genomic_DNA"/>
</dbReference>
<dbReference type="Proteomes" id="UP001583177">
    <property type="component" value="Unassembled WGS sequence"/>
</dbReference>
<accession>A0ABR3XC60</accession>
<evidence type="ECO:0000313" key="3">
    <source>
        <dbReference type="Proteomes" id="UP001583177"/>
    </source>
</evidence>
<reference evidence="2 3" key="1">
    <citation type="journal article" date="2024" name="IMA Fungus">
        <title>IMA Genome - F19 : A genome assembly and annotation guide to empower mycologists, including annotated draft genome sequences of Ceratocystis pirilliformis, Diaporthe australafricana, Fusarium ophioides, Paecilomyces lecythidis, and Sporothrix stenoceras.</title>
        <authorList>
            <person name="Aylward J."/>
            <person name="Wilson A.M."/>
            <person name="Visagie C.M."/>
            <person name="Spraker J."/>
            <person name="Barnes I."/>
            <person name="Buitendag C."/>
            <person name="Ceriani C."/>
            <person name="Del Mar Angel L."/>
            <person name="du Plessis D."/>
            <person name="Fuchs T."/>
            <person name="Gasser K."/>
            <person name="Kramer D."/>
            <person name="Li W."/>
            <person name="Munsamy K."/>
            <person name="Piso A."/>
            <person name="Price J.L."/>
            <person name="Sonnekus B."/>
            <person name="Thomas C."/>
            <person name="van der Nest A."/>
            <person name="van Dijk A."/>
            <person name="van Heerden A."/>
            <person name="van Vuuren N."/>
            <person name="Yilmaz N."/>
            <person name="Duong T.A."/>
            <person name="van der Merwe N.A."/>
            <person name="Wingfield M.J."/>
            <person name="Wingfield B.D."/>
        </authorList>
    </citation>
    <scope>NUCLEOTIDE SEQUENCE [LARGE SCALE GENOMIC DNA]</scope>
    <source>
        <strain evidence="2 3">CMW 18300</strain>
    </source>
</reference>
<feature type="region of interest" description="Disordered" evidence="1">
    <location>
        <begin position="138"/>
        <end position="211"/>
    </location>
</feature>
<sequence>MVENVVNICEEVPSERPEGSTVDTTAGEVVPKLINAADDARDMSELSRLMFADSTSGMPEVVKAEEAAVGANVDEITSMLVSVSGITERTPELSVEDFVVLEDSSGPRPPDKEMADTTVGTADVVASGLVGRVDIKPGHEEDVMDSESGAETADDRAPSDGKVPVRVDVQSEGTMTPGVEPPRMETTAGAEAEPGVETEPGLPPRIEKDFA</sequence>
<evidence type="ECO:0000313" key="2">
    <source>
        <dbReference type="EMBL" id="KAL1873535.1"/>
    </source>
</evidence>
<name>A0ABR3XC60_9PEZI</name>